<keyword evidence="8" id="KW-0597">Phosphoprotein</keyword>
<comment type="function">
    <text evidence="1">Mediates magnesium influx to the cytosol.</text>
</comment>
<dbReference type="InterPro" id="IPR023298">
    <property type="entry name" value="ATPase_P-typ_TM_dom_sf"/>
</dbReference>
<evidence type="ECO:0000256" key="12">
    <source>
        <dbReference type="ARBA" id="ARBA00022842"/>
    </source>
</evidence>
<dbReference type="InterPro" id="IPR008250">
    <property type="entry name" value="ATPase_P-typ_transduc_dom_A_sf"/>
</dbReference>
<feature type="transmembrane region" description="Helical" evidence="17">
    <location>
        <begin position="317"/>
        <end position="344"/>
    </location>
</feature>
<dbReference type="Pfam" id="PF00690">
    <property type="entry name" value="Cation_ATPase_N"/>
    <property type="match status" value="1"/>
</dbReference>
<evidence type="ECO:0000256" key="3">
    <source>
        <dbReference type="ARBA" id="ARBA00008746"/>
    </source>
</evidence>
<dbReference type="InterPro" id="IPR004014">
    <property type="entry name" value="ATPase_P-typ_cation-transptr_N"/>
</dbReference>
<dbReference type="PROSITE" id="PS00154">
    <property type="entry name" value="ATPASE_E1_E2"/>
    <property type="match status" value="1"/>
</dbReference>
<dbReference type="Gene3D" id="3.40.50.1000">
    <property type="entry name" value="HAD superfamily/HAD-like"/>
    <property type="match status" value="1"/>
</dbReference>
<evidence type="ECO:0000313" key="21">
    <source>
        <dbReference type="Proteomes" id="UP001479436"/>
    </source>
</evidence>
<evidence type="ECO:0000256" key="1">
    <source>
        <dbReference type="ARBA" id="ARBA00003954"/>
    </source>
</evidence>
<evidence type="ECO:0000256" key="8">
    <source>
        <dbReference type="ARBA" id="ARBA00022553"/>
    </source>
</evidence>
<evidence type="ECO:0000256" key="17">
    <source>
        <dbReference type="SAM" id="Phobius"/>
    </source>
</evidence>
<evidence type="ECO:0000256" key="10">
    <source>
        <dbReference type="ARBA" id="ARBA00022741"/>
    </source>
</evidence>
<dbReference type="EMBL" id="JASJQH010007702">
    <property type="protein sequence ID" value="KAK9702696.1"/>
    <property type="molecule type" value="Genomic_DNA"/>
</dbReference>
<dbReference type="InterPro" id="IPR006415">
    <property type="entry name" value="P-type_ATPase_IIIB"/>
</dbReference>
<feature type="domain" description="Cation-transporting P-type ATPase N-terminal" evidence="19">
    <location>
        <begin position="36"/>
        <end position="83"/>
    </location>
</feature>
<evidence type="ECO:0000259" key="19">
    <source>
        <dbReference type="Pfam" id="PF00690"/>
    </source>
</evidence>
<sequence length="559" mass="61346">MSANRKNNEKLLIPEVCSVMNPTIGVMDGYPIYPLSWNDIEDLQKLHGRNAVTESKPVQWYTIVFHATIHPFNILLLALSIFSGATGEIDTTVIMIVMVVLSVVLRSVQEFRSEVAAQGLKNMVNNGCLVVRQYSSPDTRDPLPEDILKMERGDIGEYDISFEDIVPGDWIKLRAGDLIPADLQLIVSKDLFISQASLTGEAMPVEKSASGMVMEASSANIPVTGSVPISMQEEYGLNRPDMCFMGTSVVSGTATGVVKTIGTSTVFGAMAKQLSAQRPINAFQKGIRRISYLFIGIMLLMVPLVFVISGFTNHDWLQAALFAASVAVGLTPEMLPMIVNANLARGALILSKKKCIVKKLDSIINLGGIDILCTDKTGTLTEDKVSLVRHLDFGGGASFLPLELAFLNSHFQTGLKNLLDVAVMNFFHENHHLSLDQYSKVDEIPFDFVRRKMSVVIRDQSQLNHLLITKGAVDEMLASCSKIFIGNAADLNSCGAGIALPMKEIVDLTGEYREKLQNLNRELNEDGLRVIAVAYRQMDSDHKDLTVAHESNMIFAGYT</sequence>
<comment type="caution">
    <text evidence="20">The sequence shown here is derived from an EMBL/GenBank/DDBJ whole genome shotgun (WGS) entry which is preliminary data.</text>
</comment>
<evidence type="ECO:0000256" key="16">
    <source>
        <dbReference type="ARBA" id="ARBA00047295"/>
    </source>
</evidence>
<keyword evidence="14 17" id="KW-0472">Membrane</keyword>
<dbReference type="Gene3D" id="3.40.1110.10">
    <property type="entry name" value="Calcium-transporting ATPase, cytoplasmic domain N"/>
    <property type="match status" value="1"/>
</dbReference>
<evidence type="ECO:0000256" key="13">
    <source>
        <dbReference type="ARBA" id="ARBA00022989"/>
    </source>
</evidence>
<evidence type="ECO:0000256" key="9">
    <source>
        <dbReference type="ARBA" id="ARBA00022692"/>
    </source>
</evidence>
<dbReference type="PANTHER" id="PTHR42861">
    <property type="entry name" value="CALCIUM-TRANSPORTING ATPASE"/>
    <property type="match status" value="1"/>
</dbReference>
<dbReference type="Pfam" id="PF13246">
    <property type="entry name" value="Cation_ATPase"/>
    <property type="match status" value="1"/>
</dbReference>
<keyword evidence="13 17" id="KW-1133">Transmembrane helix</keyword>
<keyword evidence="11" id="KW-0067">ATP-binding</keyword>
<feature type="transmembrane region" description="Helical" evidence="17">
    <location>
        <begin position="63"/>
        <end position="85"/>
    </location>
</feature>
<evidence type="ECO:0000256" key="5">
    <source>
        <dbReference type="ARBA" id="ARBA00013555"/>
    </source>
</evidence>
<feature type="domain" description="P-type ATPase A" evidence="18">
    <location>
        <begin position="158"/>
        <end position="274"/>
    </location>
</feature>
<name>A0ABR2VUW2_9FUNG</name>
<keyword evidence="7" id="KW-0997">Cell inner membrane</keyword>
<dbReference type="InterPro" id="IPR023214">
    <property type="entry name" value="HAD_sf"/>
</dbReference>
<gene>
    <name evidence="20" type="ORF">K7432_011109</name>
</gene>
<dbReference type="InterPro" id="IPR001757">
    <property type="entry name" value="P_typ_ATPase"/>
</dbReference>
<evidence type="ECO:0000256" key="4">
    <source>
        <dbReference type="ARBA" id="ARBA00012786"/>
    </source>
</evidence>
<dbReference type="Proteomes" id="UP001479436">
    <property type="component" value="Unassembled WGS sequence"/>
</dbReference>
<dbReference type="SUPFAM" id="SSF81665">
    <property type="entry name" value="Calcium ATPase, transmembrane domain M"/>
    <property type="match status" value="1"/>
</dbReference>
<evidence type="ECO:0000256" key="14">
    <source>
        <dbReference type="ARBA" id="ARBA00023136"/>
    </source>
</evidence>
<dbReference type="InterPro" id="IPR018303">
    <property type="entry name" value="ATPase_P-typ_P_site"/>
</dbReference>
<keyword evidence="6" id="KW-1003">Cell membrane</keyword>
<accession>A0ABR2VUW2</accession>
<organism evidence="20 21">
    <name type="scientific">Basidiobolus ranarum</name>
    <dbReference type="NCBI Taxonomy" id="34480"/>
    <lineage>
        <taxon>Eukaryota</taxon>
        <taxon>Fungi</taxon>
        <taxon>Fungi incertae sedis</taxon>
        <taxon>Zoopagomycota</taxon>
        <taxon>Entomophthoromycotina</taxon>
        <taxon>Basidiobolomycetes</taxon>
        <taxon>Basidiobolales</taxon>
        <taxon>Basidiobolaceae</taxon>
        <taxon>Basidiobolus</taxon>
    </lineage>
</organism>
<dbReference type="Gene3D" id="2.70.150.10">
    <property type="entry name" value="Calcium-transporting ATPase, cytoplasmic transduction domain A"/>
    <property type="match status" value="1"/>
</dbReference>
<evidence type="ECO:0000256" key="2">
    <source>
        <dbReference type="ARBA" id="ARBA00004429"/>
    </source>
</evidence>
<feature type="transmembrane region" description="Helical" evidence="17">
    <location>
        <begin position="91"/>
        <end position="108"/>
    </location>
</feature>
<dbReference type="PRINTS" id="PR01836">
    <property type="entry name" value="MGATPASE"/>
</dbReference>
<evidence type="ECO:0000256" key="6">
    <source>
        <dbReference type="ARBA" id="ARBA00022475"/>
    </source>
</evidence>
<reference evidence="20 21" key="1">
    <citation type="submission" date="2023-04" db="EMBL/GenBank/DDBJ databases">
        <title>Genome of Basidiobolus ranarum AG-B5.</title>
        <authorList>
            <person name="Stajich J.E."/>
            <person name="Carter-House D."/>
            <person name="Gryganskyi A."/>
        </authorList>
    </citation>
    <scope>NUCLEOTIDE SEQUENCE [LARGE SCALE GENOMIC DNA]</scope>
    <source>
        <strain evidence="20 21">AG-B5</strain>
    </source>
</reference>
<dbReference type="Pfam" id="PF00122">
    <property type="entry name" value="E1-E2_ATPase"/>
    <property type="match status" value="1"/>
</dbReference>
<evidence type="ECO:0000313" key="20">
    <source>
        <dbReference type="EMBL" id="KAK9702696.1"/>
    </source>
</evidence>
<protein>
    <recommendedName>
        <fullName evidence="5">Magnesium-transporting ATPase, P-type 1</fullName>
        <ecNumber evidence="4">7.2.2.14</ecNumber>
    </recommendedName>
    <alternativeName>
        <fullName evidence="15">Mg(2+) transport ATPase, P-type 1</fullName>
    </alternativeName>
</protein>
<evidence type="ECO:0000256" key="15">
    <source>
        <dbReference type="ARBA" id="ARBA00029806"/>
    </source>
</evidence>
<comment type="subcellular location">
    <subcellularLocation>
        <location evidence="2">Cell inner membrane</location>
        <topology evidence="2">Multi-pass membrane protein</topology>
    </subcellularLocation>
</comment>
<feature type="transmembrane region" description="Helical" evidence="17">
    <location>
        <begin position="290"/>
        <end position="311"/>
    </location>
</feature>
<evidence type="ECO:0000259" key="18">
    <source>
        <dbReference type="Pfam" id="PF00122"/>
    </source>
</evidence>
<keyword evidence="9 17" id="KW-0812">Transmembrane</keyword>
<dbReference type="Gene3D" id="1.20.1110.10">
    <property type="entry name" value="Calcium-transporting ATPase, transmembrane domain"/>
    <property type="match status" value="1"/>
</dbReference>
<keyword evidence="21" id="KW-1185">Reference proteome</keyword>
<evidence type="ECO:0000256" key="11">
    <source>
        <dbReference type="ARBA" id="ARBA00022840"/>
    </source>
</evidence>
<evidence type="ECO:0000256" key="7">
    <source>
        <dbReference type="ARBA" id="ARBA00022519"/>
    </source>
</evidence>
<dbReference type="InterPro" id="IPR023299">
    <property type="entry name" value="ATPase_P-typ_cyto_dom_N"/>
</dbReference>
<dbReference type="EC" id="7.2.2.14" evidence="4"/>
<dbReference type="SUPFAM" id="SSF81653">
    <property type="entry name" value="Calcium ATPase, transduction domain A"/>
    <property type="match status" value="1"/>
</dbReference>
<dbReference type="SUPFAM" id="SSF81660">
    <property type="entry name" value="Metal cation-transporting ATPase, ATP-binding domain N"/>
    <property type="match status" value="1"/>
</dbReference>
<comment type="similarity">
    <text evidence="3">Belongs to the cation transport ATPase (P-type) (TC 3.A.3) family. Type IIIB subfamily.</text>
</comment>
<comment type="catalytic activity">
    <reaction evidence="16">
        <text>Mg(2+)(out) + ATP + H2O = Mg(2+)(in) + ADP + phosphate + H(+)</text>
        <dbReference type="Rhea" id="RHEA:10260"/>
        <dbReference type="ChEBI" id="CHEBI:15377"/>
        <dbReference type="ChEBI" id="CHEBI:15378"/>
        <dbReference type="ChEBI" id="CHEBI:18420"/>
        <dbReference type="ChEBI" id="CHEBI:30616"/>
        <dbReference type="ChEBI" id="CHEBI:43474"/>
        <dbReference type="ChEBI" id="CHEBI:456216"/>
        <dbReference type="EC" id="7.2.2.14"/>
    </reaction>
</comment>
<proteinExistence type="inferred from homology"/>
<keyword evidence="10" id="KW-0547">Nucleotide-binding</keyword>
<dbReference type="InterPro" id="IPR059000">
    <property type="entry name" value="ATPase_P-type_domA"/>
</dbReference>
<dbReference type="NCBIfam" id="TIGR01494">
    <property type="entry name" value="ATPase_P-type"/>
    <property type="match status" value="1"/>
</dbReference>
<keyword evidence="12" id="KW-0460">Magnesium</keyword>